<evidence type="ECO:0000259" key="2">
    <source>
        <dbReference type="Pfam" id="PF20622"/>
    </source>
</evidence>
<feature type="domain" description="Bacterial Ig" evidence="2">
    <location>
        <begin position="1131"/>
        <end position="1209"/>
    </location>
</feature>
<dbReference type="KEGG" id="lwi:UE46_03935"/>
<sequence length="1292" mass="144228">MVKRIVVTESNEIKEIIRTGKSMANSNRLNWGKICAWVKASEEDVILYLPAGEYFFDAEIELVSNIIIQGEIGVDHNGEPVHLTSLTFINQTQGISSKLDAKPKLNDLNFEQLQKNYLASFLTNVTIKDLVVQYGPLVPKVDHLKKSDPSEGKSLIRVNRPYEGNYDKYGGISNITISNVHVKAEQRGHVAMNLGGITNLLVKDCLVEGSGLGTGIGVEYSTKVIIENNCVNDSGRSGIQLYRGNTDCIIRGNRVTNWMQRFGVRHYVWGTATVPAKMFDAGIDSYGPHNQQIQIIGNSVIVDTAPDAPNPCNPLIESVITQLENADEKPSNIKPLPTSPMSYYQAFRLSGAKDVIIEDNTVDMNSRDIFGFLFVAERIFDNVLGGEEVTTPTNIIVRNNKTWKASGQLGYPIRLFYIQETNGIGISITNNEFHIKGTIEQRSDLTNPYRSPKFCEVRTSSDKVVLKDNTILYEPLDPADSEWTPITKLVAVTGPQEPVTILQKLALIQNFVKKYSTDITEPTISVEGRINVLETTWVESLPFDDKKDSIYMGHYYGPVQQVQIFKNGVFHMQALVEDGMYRVQNAKIYLQDQQANYEVVGLDHLGEIMERKTIEFTSVMYALSTDAYFAGEEKIQGTYGKSFSRLALWINGREVIKNAISEQTGSFYFDMSSVPDVAGSELEVCGFDKDGQELARITVSVLDYRLSVDAYTLGNEMMTGSFGKDTAYVRLWINGAVKQQATMDWETSRFTFQNVASFIKNITDAVEIIAVDEKYMEHGRITVSLSRGINYTLAIQDYILEDDSLMGIYGHDIFQVRLFVNEQVKQQAKLNMEGQTFQFVNVNSLVRSQDDSMKIVAINKFYTPVQTLPVRVLDFSITANDYTRKEEELTGTYGASVHSLILQVNGMRKQTITGGNSGVYRFTNISGYITKITDEVTIIAMDEDGKEVRAIGVNVLEYVSDYGLDADTYTFGEDILTGLFGRDINRIRLWVNGKVVVQAATSNGKYTITKAANYIQNALDIVELIGVDSNYTEVQRIKVSIQQKANFTLTVNPYKLDDEQLTGSYGTDIHEVRLVVDGKTVAQATKAAGQFTISNATNLLKNANVAAILVAVDTNYSEVNRIRVVIYDQRLTNSTYMLGSTMLKGTYGSDIFRVQLWINGKSSSFASTKNGIYSWLDVQKTIVKVTDKVEVVALDQQNKIVNRLAIKIIDYTLTNKAYRFGASELTGTFGKDCSRIRLSVNGNIVAQATLTGNTYLFTDCQTKIKKNTDKVELIAVDHIYTVVNRKAVEIGK</sequence>
<feature type="domain" description="Right handed beta helix" evidence="1">
    <location>
        <begin position="173"/>
        <end position="259"/>
    </location>
</feature>
<feature type="domain" description="Bacterial Ig" evidence="2">
    <location>
        <begin position="1212"/>
        <end position="1290"/>
    </location>
</feature>
<dbReference type="InterPro" id="IPR012334">
    <property type="entry name" value="Pectin_lyas_fold"/>
</dbReference>
<dbReference type="SUPFAM" id="SSF51126">
    <property type="entry name" value="Pectin lyase-like"/>
    <property type="match status" value="1"/>
</dbReference>
<organism evidence="3 4">
    <name type="scientific">Listeria weihenstephanensis</name>
    <dbReference type="NCBI Taxonomy" id="1006155"/>
    <lineage>
        <taxon>Bacteria</taxon>
        <taxon>Bacillati</taxon>
        <taxon>Bacillota</taxon>
        <taxon>Bacilli</taxon>
        <taxon>Bacillales</taxon>
        <taxon>Listeriaceae</taxon>
        <taxon>Listeria</taxon>
    </lineage>
</organism>
<feature type="domain" description="Bacterial Ig" evidence="2">
    <location>
        <begin position="965"/>
        <end position="1043"/>
    </location>
</feature>
<name>A0A1S7FS67_9LIST</name>
<proteinExistence type="predicted"/>
<dbReference type="Pfam" id="PF13229">
    <property type="entry name" value="Beta_helix"/>
    <property type="match status" value="1"/>
</dbReference>
<feature type="domain" description="Bacterial Ig" evidence="2">
    <location>
        <begin position="876"/>
        <end position="955"/>
    </location>
</feature>
<dbReference type="RefSeq" id="WP_118907413.1">
    <property type="nucleotide sequence ID" value="NZ_CP011102.1"/>
</dbReference>
<dbReference type="Pfam" id="PF20622">
    <property type="entry name" value="Big_15"/>
    <property type="match status" value="6"/>
</dbReference>
<evidence type="ECO:0000313" key="3">
    <source>
        <dbReference type="EMBL" id="AQY50264.1"/>
    </source>
</evidence>
<feature type="domain" description="Bacterial Ig" evidence="2">
    <location>
        <begin position="707"/>
        <end position="777"/>
    </location>
</feature>
<evidence type="ECO:0000259" key="1">
    <source>
        <dbReference type="Pfam" id="PF13229"/>
    </source>
</evidence>
<reference evidence="4" key="1">
    <citation type="submission" date="2015-03" db="EMBL/GenBank/DDBJ databases">
        <authorList>
            <person name="Ferrari E."/>
            <person name="Walter M.C."/>
            <person name="Huptas C."/>
            <person name="Scherer S."/>
            <person name="Mueller-Herbst S."/>
        </authorList>
    </citation>
    <scope>NUCLEOTIDE SEQUENCE [LARGE SCALE GENOMIC DNA]</scope>
    <source>
        <strain evidence="4">LWP01</strain>
    </source>
</reference>
<evidence type="ECO:0000313" key="4">
    <source>
        <dbReference type="Proteomes" id="UP000223060"/>
    </source>
</evidence>
<protein>
    <submittedName>
        <fullName evidence="3">Uncharacterized protein</fullName>
    </submittedName>
</protein>
<feature type="domain" description="Bacterial Ig" evidence="2">
    <location>
        <begin position="1048"/>
        <end position="1126"/>
    </location>
</feature>
<accession>A0A1S7FS67</accession>
<dbReference type="InterPro" id="IPR011050">
    <property type="entry name" value="Pectin_lyase_fold/virulence"/>
</dbReference>
<keyword evidence="4" id="KW-1185">Reference proteome</keyword>
<dbReference type="Proteomes" id="UP000223060">
    <property type="component" value="Chromosome"/>
</dbReference>
<dbReference type="InterPro" id="IPR046746">
    <property type="entry name" value="Big_15"/>
</dbReference>
<dbReference type="InterPro" id="IPR039448">
    <property type="entry name" value="Beta_helix"/>
</dbReference>
<gene>
    <name evidence="3" type="ORF">UE46_03935</name>
</gene>
<dbReference type="Gene3D" id="2.160.20.10">
    <property type="entry name" value="Single-stranded right-handed beta-helix, Pectin lyase-like"/>
    <property type="match status" value="1"/>
</dbReference>
<dbReference type="EMBL" id="CP011102">
    <property type="protein sequence ID" value="AQY50264.1"/>
    <property type="molecule type" value="Genomic_DNA"/>
</dbReference>